<feature type="domain" description="NADH:quinone oxidoreductase/Mrp antiporter transmembrane" evidence="7">
    <location>
        <begin position="147"/>
        <end position="455"/>
    </location>
</feature>
<feature type="transmembrane region" description="Helical" evidence="5">
    <location>
        <begin position="270"/>
        <end position="291"/>
    </location>
</feature>
<keyword evidence="5" id="KW-0813">Transport</keyword>
<evidence type="ECO:0000259" key="7">
    <source>
        <dbReference type="Pfam" id="PF00361"/>
    </source>
</evidence>
<dbReference type="GO" id="GO:0012505">
    <property type="term" value="C:endomembrane system"/>
    <property type="evidence" value="ECO:0007669"/>
    <property type="project" value="UniProtKB-SubCell"/>
</dbReference>
<evidence type="ECO:0000313" key="8">
    <source>
        <dbReference type="EMBL" id="OKL49875.1"/>
    </source>
</evidence>
<dbReference type="AlphaFoldDB" id="A0A1Q5PR15"/>
<dbReference type="GO" id="GO:0042773">
    <property type="term" value="P:ATP synthesis coupled electron transport"/>
    <property type="evidence" value="ECO:0007669"/>
    <property type="project" value="InterPro"/>
</dbReference>
<accession>A0A1Q5PR15</accession>
<feature type="transmembrane region" description="Helical" evidence="5">
    <location>
        <begin position="359"/>
        <end position="380"/>
    </location>
</feature>
<dbReference type="PANTHER" id="PTHR22773">
    <property type="entry name" value="NADH DEHYDROGENASE"/>
    <property type="match status" value="1"/>
</dbReference>
<comment type="subcellular location">
    <subcellularLocation>
        <location evidence="5">Cell membrane</location>
        <topology evidence="5">Multi-pass membrane protein</topology>
    </subcellularLocation>
    <subcellularLocation>
        <location evidence="1">Endomembrane system</location>
        <topology evidence="1">Multi-pass membrane protein</topology>
    </subcellularLocation>
    <subcellularLocation>
        <location evidence="6">Membrane</location>
        <topology evidence="6">Multi-pass membrane protein</topology>
    </subcellularLocation>
</comment>
<dbReference type="NCBIfam" id="NF004441">
    <property type="entry name" value="PRK05777.1-4"/>
    <property type="match status" value="1"/>
</dbReference>
<dbReference type="InterPro" id="IPR001750">
    <property type="entry name" value="ND/Mrp_TM"/>
</dbReference>
<comment type="subunit">
    <text evidence="5">NDH-1 is composed of 14 different subunits. Subunits NuoA, H, J, K, L, M, N constitute the membrane sector of the complex.</text>
</comment>
<feature type="transmembrane region" description="Helical" evidence="5">
    <location>
        <begin position="74"/>
        <end position="94"/>
    </location>
</feature>
<proteinExistence type="inferred from homology"/>
<feature type="transmembrane region" description="Helical" evidence="5">
    <location>
        <begin position="33"/>
        <end position="54"/>
    </location>
</feature>
<keyword evidence="2 5" id="KW-0812">Transmembrane</keyword>
<feature type="transmembrane region" description="Helical" evidence="5">
    <location>
        <begin position="229"/>
        <end position="258"/>
    </location>
</feature>
<dbReference type="EC" id="7.1.1.-" evidence="5"/>
<evidence type="ECO:0000256" key="4">
    <source>
        <dbReference type="ARBA" id="ARBA00023136"/>
    </source>
</evidence>
<dbReference type="Pfam" id="PF00361">
    <property type="entry name" value="Proton_antipo_M"/>
    <property type="match status" value="1"/>
</dbReference>
<feature type="transmembrane region" description="Helical" evidence="5">
    <location>
        <begin position="130"/>
        <end position="147"/>
    </location>
</feature>
<keyword evidence="4 5" id="KW-0472">Membrane</keyword>
<keyword evidence="5" id="KW-0874">Quinone</keyword>
<keyword evidence="3 5" id="KW-1133">Transmembrane helix</keyword>
<evidence type="ECO:0000256" key="1">
    <source>
        <dbReference type="ARBA" id="ARBA00004127"/>
    </source>
</evidence>
<dbReference type="STRING" id="1921764.BSR28_00845"/>
<name>A0A1Q5PR15_9ACTO</name>
<feature type="transmembrane region" description="Helical" evidence="5">
    <location>
        <begin position="486"/>
        <end position="512"/>
    </location>
</feature>
<gene>
    <name evidence="5" type="primary">nuoN</name>
    <name evidence="8" type="ORF">BSR29_01605</name>
</gene>
<feature type="transmembrane region" description="Helical" evidence="5">
    <location>
        <begin position="303"/>
        <end position="322"/>
    </location>
</feature>
<dbReference type="InterPro" id="IPR010096">
    <property type="entry name" value="NADH-Q_OxRdtase_suN/2"/>
</dbReference>
<keyword evidence="5" id="KW-1003">Cell membrane</keyword>
<dbReference type="OrthoDB" id="9811718at2"/>
<feature type="transmembrane region" description="Helical" evidence="5">
    <location>
        <begin position="442"/>
        <end position="465"/>
    </location>
</feature>
<dbReference type="Proteomes" id="UP000186785">
    <property type="component" value="Unassembled WGS sequence"/>
</dbReference>
<reference evidence="8 9" key="1">
    <citation type="submission" date="2016-11" db="EMBL/GenBank/DDBJ databases">
        <title>Actinomyces gypaetusis sp. nov. isolated from the vulture Gypaetus barbatus in Qinghai Tibet Plateau China.</title>
        <authorList>
            <person name="Meng X."/>
        </authorList>
    </citation>
    <scope>NUCLEOTIDE SEQUENCE [LARGE SCALE GENOMIC DNA]</scope>
    <source>
        <strain evidence="8 9">VUL4_2</strain>
    </source>
</reference>
<protein>
    <recommendedName>
        <fullName evidence="5">NADH-quinone oxidoreductase subunit N</fullName>
        <ecNumber evidence="5">7.1.1.-</ecNumber>
    </recommendedName>
    <alternativeName>
        <fullName evidence="5">NADH dehydrogenase I subunit N</fullName>
    </alternativeName>
    <alternativeName>
        <fullName evidence="5">NDH-1 subunit N</fullName>
    </alternativeName>
</protein>
<dbReference type="GO" id="GO:0050136">
    <property type="term" value="F:NADH dehydrogenase (quinone) (non-electrogenic) activity"/>
    <property type="evidence" value="ECO:0007669"/>
    <property type="project" value="UniProtKB-UniRule"/>
</dbReference>
<organism evidence="8 9">
    <name type="scientific">Boudabousia liubingyangii</name>
    <dbReference type="NCBI Taxonomy" id="1921764"/>
    <lineage>
        <taxon>Bacteria</taxon>
        <taxon>Bacillati</taxon>
        <taxon>Actinomycetota</taxon>
        <taxon>Actinomycetes</taxon>
        <taxon>Actinomycetales</taxon>
        <taxon>Actinomycetaceae</taxon>
        <taxon>Boudabousia</taxon>
    </lineage>
</organism>
<keyword evidence="5" id="KW-0520">NAD</keyword>
<keyword evidence="9" id="KW-1185">Reference proteome</keyword>
<dbReference type="EMBL" id="MQSV01000001">
    <property type="protein sequence ID" value="OKL49875.1"/>
    <property type="molecule type" value="Genomic_DNA"/>
</dbReference>
<evidence type="ECO:0000256" key="5">
    <source>
        <dbReference type="HAMAP-Rule" id="MF_00445"/>
    </source>
</evidence>
<dbReference type="GO" id="GO:0005886">
    <property type="term" value="C:plasma membrane"/>
    <property type="evidence" value="ECO:0007669"/>
    <property type="project" value="UniProtKB-SubCell"/>
</dbReference>
<evidence type="ECO:0000256" key="3">
    <source>
        <dbReference type="ARBA" id="ARBA00022989"/>
    </source>
</evidence>
<evidence type="ECO:0000256" key="6">
    <source>
        <dbReference type="RuleBase" id="RU000320"/>
    </source>
</evidence>
<keyword evidence="5" id="KW-1278">Translocase</keyword>
<comment type="caution">
    <text evidence="8">The sequence shown here is derived from an EMBL/GenBank/DDBJ whole genome shotgun (WGS) entry which is preliminary data.</text>
</comment>
<feature type="transmembrane region" description="Helical" evidence="5">
    <location>
        <begin position="185"/>
        <end position="209"/>
    </location>
</feature>
<sequence length="513" mass="55197">MNWWALSPIIIVLGTGAVQVLLEAFLPEMARRPFQIVTSLLAIIAAFVMATLNFRDLPQQSVPIAGGELLLDWVGTFAVLILLVLGALSVLVFADRSSQLDGAFAAQPADRPGSADEHLSITKQYQRTEIFPLMMFSLGGMMVFVQATSLLTLFVALEVMSLPLYILAASARRARLISQEAGMKYFLLGAFASAFFLMGSALFFLMFGMVNVTAIRADVVIQFAQSKDAGALVLFVLAVLMILVGLLFKVAAVPFHAWTPDVYQGAPSPVTGFMAAGVKVAAFLAIIRVLHSVSIGVFPGMRASLWIIAALTIIYGTVMGLRQTDVKRMLAYSSIAHAGFILTALTGQNGIFSGTVSSILFYLLTYGIATVGAFAIITLVRDRDEQGNITGEATNMTRWNGLAKESPLLAVSMTIFLLSFAGIPLTAGFMGKFWLFSDAVRIGAVPLVILAVLASAATAVFYFRLIRNMFFYERDDRSVVVASEGFALFAIAFSALATVLLGIMPTLVINLLS</sequence>
<comment type="function">
    <text evidence="5">NDH-1 shuttles electrons from NADH, via FMN and iron-sulfur (Fe-S) centers, to quinones in the respiratory chain. The immediate electron acceptor for the enzyme in this species is believed to be a menaquinone. Couples the redox reaction to proton translocation (for every two electrons transferred, four hydrogen ions are translocated across the cytoplasmic membrane), and thus conserves the redox energy in a proton gradient.</text>
</comment>
<comment type="similarity">
    <text evidence="5">Belongs to the complex I subunit 2 family.</text>
</comment>
<dbReference type="NCBIfam" id="TIGR01770">
    <property type="entry name" value="NDH_I_N"/>
    <property type="match status" value="1"/>
</dbReference>
<dbReference type="GO" id="GO:0048038">
    <property type="term" value="F:quinone binding"/>
    <property type="evidence" value="ECO:0007669"/>
    <property type="project" value="UniProtKB-KW"/>
</dbReference>
<evidence type="ECO:0000313" key="9">
    <source>
        <dbReference type="Proteomes" id="UP000186785"/>
    </source>
</evidence>
<dbReference type="GO" id="GO:0008137">
    <property type="term" value="F:NADH dehydrogenase (ubiquinone) activity"/>
    <property type="evidence" value="ECO:0007669"/>
    <property type="project" value="InterPro"/>
</dbReference>
<feature type="transmembrane region" description="Helical" evidence="5">
    <location>
        <begin position="6"/>
        <end position="26"/>
    </location>
</feature>
<dbReference type="HAMAP" id="MF_00445">
    <property type="entry name" value="NDH1_NuoN_1"/>
    <property type="match status" value="1"/>
</dbReference>
<evidence type="ECO:0000256" key="2">
    <source>
        <dbReference type="ARBA" id="ARBA00022692"/>
    </source>
</evidence>
<feature type="transmembrane region" description="Helical" evidence="5">
    <location>
        <begin position="408"/>
        <end position="430"/>
    </location>
</feature>
<comment type="catalytic activity">
    <reaction evidence="5">
        <text>a quinone + NADH + 5 H(+)(in) = a quinol + NAD(+) + 4 H(+)(out)</text>
        <dbReference type="Rhea" id="RHEA:57888"/>
        <dbReference type="ChEBI" id="CHEBI:15378"/>
        <dbReference type="ChEBI" id="CHEBI:24646"/>
        <dbReference type="ChEBI" id="CHEBI:57540"/>
        <dbReference type="ChEBI" id="CHEBI:57945"/>
        <dbReference type="ChEBI" id="CHEBI:132124"/>
    </reaction>
</comment>